<evidence type="ECO:0000256" key="6">
    <source>
        <dbReference type="HAMAP-Rule" id="MF_00722"/>
    </source>
</evidence>
<reference evidence="10" key="2">
    <citation type="submission" date="2020-09" db="EMBL/GenBank/DDBJ databases">
        <authorList>
            <person name="Sun Q."/>
            <person name="Ohkuma M."/>
        </authorList>
    </citation>
    <scope>NUCLEOTIDE SEQUENCE</scope>
    <source>
        <strain evidence="10">JCM 11219</strain>
    </source>
</reference>
<evidence type="ECO:0000256" key="5">
    <source>
        <dbReference type="ARBA" id="ARBA00023125"/>
    </source>
</evidence>
<keyword evidence="4 6" id="KW-0378">Hydrolase</keyword>
<evidence type="ECO:0000313" key="11">
    <source>
        <dbReference type="Proteomes" id="UP000657075"/>
    </source>
</evidence>
<evidence type="ECO:0000256" key="1">
    <source>
        <dbReference type="ARBA" id="ARBA00022490"/>
    </source>
</evidence>
<evidence type="ECO:0000313" key="10">
    <source>
        <dbReference type="EMBL" id="GGI86168.1"/>
    </source>
</evidence>
<evidence type="ECO:0000259" key="8">
    <source>
        <dbReference type="Pfam" id="PF21003"/>
    </source>
</evidence>
<dbReference type="Proteomes" id="UP001060771">
    <property type="component" value="Chromosome"/>
</dbReference>
<proteinExistence type="inferred from homology"/>
<dbReference type="Gene3D" id="2.70.180.20">
    <property type="match status" value="1"/>
</dbReference>
<comment type="function">
    <text evidence="6">Cleaves both 3' and 5' ssDNA extremities of branched DNA structures.</text>
</comment>
<dbReference type="EMBL" id="AP026830">
    <property type="protein sequence ID" value="BDR92248.1"/>
    <property type="molecule type" value="Genomic_DNA"/>
</dbReference>
<dbReference type="PANTHER" id="PTHR38814">
    <property type="entry name" value="ENDONUCLEASE NUCS"/>
    <property type="match status" value="1"/>
</dbReference>
<keyword evidence="2 6" id="KW-0540">Nuclease</keyword>
<reference evidence="12" key="3">
    <citation type="submission" date="2022-09" db="EMBL/GenBank/DDBJ databases">
        <title>Complete genome sequence of Vulcanisaeta souniana.</title>
        <authorList>
            <person name="Kato S."/>
            <person name="Itoh T."/>
            <person name="Ohkuma M."/>
        </authorList>
    </citation>
    <scope>NUCLEOTIDE SEQUENCE [LARGE SCALE GENOMIC DNA]</scope>
    <source>
        <strain evidence="12">JCM 11219</strain>
    </source>
</reference>
<dbReference type="InterPro" id="IPR049173">
    <property type="entry name" value="NucS_N_sf"/>
</dbReference>
<keyword evidence="5 6" id="KW-0238">DNA-binding</keyword>
<reference evidence="9" key="4">
    <citation type="journal article" date="2023" name="Microbiol. Resour. Announc.">
        <title>Complete Genome Sequence of Vulcanisaeta souniana Strain IC-059, a Hyperthermophilic Archaeon Isolated from Hot Spring Water in Japan.</title>
        <authorList>
            <person name="Kato S."/>
            <person name="Itoh T."/>
            <person name="Wu L."/>
            <person name="Ma J."/>
            <person name="Ohkuma M."/>
        </authorList>
    </citation>
    <scope>NUCLEOTIDE SEQUENCE</scope>
    <source>
        <strain evidence="9">JCM 11219</strain>
    </source>
</reference>
<feature type="domain" description="Endonuclease NucS C-terminal" evidence="7">
    <location>
        <begin position="119"/>
        <end position="219"/>
    </location>
</feature>
<dbReference type="HAMAP" id="MF_00722">
    <property type="entry name" value="NucS"/>
    <property type="match status" value="1"/>
</dbReference>
<evidence type="ECO:0000259" key="7">
    <source>
        <dbReference type="Pfam" id="PF01939"/>
    </source>
</evidence>
<protein>
    <recommendedName>
        <fullName evidence="6">Endonuclease NucS</fullName>
        <ecNumber evidence="6">3.1.-.-</ecNumber>
    </recommendedName>
</protein>
<comment type="similarity">
    <text evidence="6">Belongs to the NucS endonuclease family.</text>
</comment>
<dbReference type="GO" id="GO:0000014">
    <property type="term" value="F:single-stranded DNA endodeoxyribonuclease activity"/>
    <property type="evidence" value="ECO:0007669"/>
    <property type="project" value="UniProtKB-UniRule"/>
</dbReference>
<evidence type="ECO:0000256" key="3">
    <source>
        <dbReference type="ARBA" id="ARBA00022759"/>
    </source>
</evidence>
<dbReference type="EMBL" id="BMNM01000014">
    <property type="protein sequence ID" value="GGI86168.1"/>
    <property type="molecule type" value="Genomic_DNA"/>
</dbReference>
<keyword evidence="12" id="KW-1185">Reference proteome</keyword>
<dbReference type="Pfam" id="PF01939">
    <property type="entry name" value="NucS_C"/>
    <property type="match status" value="1"/>
</dbReference>
<dbReference type="GO" id="GO:0003677">
    <property type="term" value="F:DNA binding"/>
    <property type="evidence" value="ECO:0007669"/>
    <property type="project" value="UniProtKB-KW"/>
</dbReference>
<dbReference type="GeneID" id="76206892"/>
<dbReference type="Gene3D" id="3.40.1350.10">
    <property type="match status" value="1"/>
</dbReference>
<name>A0A830EA95_9CREN</name>
<evidence type="ECO:0000313" key="9">
    <source>
        <dbReference type="EMBL" id="BDR92248.1"/>
    </source>
</evidence>
<dbReference type="PANTHER" id="PTHR38814:SF1">
    <property type="entry name" value="ENDONUCLEASE NUCS"/>
    <property type="match status" value="1"/>
</dbReference>
<dbReference type="InterPro" id="IPR048301">
    <property type="entry name" value="NucS_C"/>
</dbReference>
<dbReference type="InterPro" id="IPR002793">
    <property type="entry name" value="Endonuclease_NucS"/>
</dbReference>
<accession>A0A830EA95</accession>
<dbReference type="OrthoDB" id="15177at2157"/>
<evidence type="ECO:0000256" key="2">
    <source>
        <dbReference type="ARBA" id="ARBA00022722"/>
    </source>
</evidence>
<dbReference type="Pfam" id="PF21003">
    <property type="entry name" value="NucS_N"/>
    <property type="match status" value="1"/>
</dbReference>
<dbReference type="AlphaFoldDB" id="A0A830EA95"/>
<keyword evidence="1 6" id="KW-0963">Cytoplasm</keyword>
<evidence type="ECO:0000313" key="12">
    <source>
        <dbReference type="Proteomes" id="UP001060771"/>
    </source>
</evidence>
<dbReference type="CDD" id="cd22341">
    <property type="entry name" value="NucS-like"/>
    <property type="match status" value="1"/>
</dbReference>
<organism evidence="10 11">
    <name type="scientific">Vulcanisaeta souniana JCM 11219</name>
    <dbReference type="NCBI Taxonomy" id="1293586"/>
    <lineage>
        <taxon>Archaea</taxon>
        <taxon>Thermoproteota</taxon>
        <taxon>Thermoprotei</taxon>
        <taxon>Thermoproteales</taxon>
        <taxon>Thermoproteaceae</taxon>
        <taxon>Vulcanisaeta</taxon>
    </lineage>
</organism>
<dbReference type="Proteomes" id="UP000657075">
    <property type="component" value="Unassembled WGS sequence"/>
</dbReference>
<feature type="domain" description="Endonuclease NucS N-terminal PH-like" evidence="8">
    <location>
        <begin position="14"/>
        <end position="103"/>
    </location>
</feature>
<reference evidence="10" key="1">
    <citation type="journal article" date="2014" name="Int. J. Syst. Evol. Microbiol.">
        <title>Complete genome sequence of Corynebacterium casei LMG S-19264T (=DSM 44701T), isolated from a smear-ripened cheese.</title>
        <authorList>
            <consortium name="US DOE Joint Genome Institute (JGI-PGF)"/>
            <person name="Walter F."/>
            <person name="Albersmeier A."/>
            <person name="Kalinowski J."/>
            <person name="Ruckert C."/>
        </authorList>
    </citation>
    <scope>NUCLEOTIDE SEQUENCE</scope>
    <source>
        <strain evidence="10">JCM 11219</strain>
    </source>
</reference>
<dbReference type="GO" id="GO:0005737">
    <property type="term" value="C:cytoplasm"/>
    <property type="evidence" value="ECO:0007669"/>
    <property type="project" value="UniProtKB-SubCell"/>
</dbReference>
<dbReference type="InterPro" id="IPR011856">
    <property type="entry name" value="tRNA_endonuc-like_dom_sf"/>
</dbReference>
<comment type="subcellular location">
    <subcellularLocation>
        <location evidence="6">Cytoplasm</location>
    </subcellularLocation>
</comment>
<dbReference type="RefSeq" id="WP_188604137.1">
    <property type="nucleotide sequence ID" value="NZ_AP026830.1"/>
</dbReference>
<gene>
    <name evidence="6" type="primary">nucS</name>
    <name evidence="10" type="ORF">GCM10007112_23980</name>
    <name evidence="9" type="ORF">Vsou_13410</name>
</gene>
<dbReference type="InterPro" id="IPR048302">
    <property type="entry name" value="NucS_N"/>
</dbReference>
<keyword evidence="3 6" id="KW-0255">Endonuclease</keyword>
<sequence length="229" mass="25229">MPCGGNWRSQIGRSVIVLYADSEVSYDGRAVSRAGRAWRLIIIKPDGTLLIHTDQGYQPMNWQPPGSRISVTETSDGKLIIYSTRQRPREVIRVVVYGIEWACWGMPSEGAFRLTGTHEDVKEWIVRNIQRIIPGGRVISVEYEIPGHGIADILAEDASGRKIVIEVKRQCADLHAVSQLRRYADALNAGGILVAPCFTSGARRLAREYGFQLVTLDPSDLSPGTAGAN</sequence>
<evidence type="ECO:0000256" key="4">
    <source>
        <dbReference type="ARBA" id="ARBA00022801"/>
    </source>
</evidence>
<dbReference type="EC" id="3.1.-.-" evidence="6"/>